<dbReference type="AlphaFoldDB" id="A0A1G9ELY6"/>
<reference evidence="3" key="1">
    <citation type="submission" date="2016-10" db="EMBL/GenBank/DDBJ databases">
        <authorList>
            <person name="Varghese N."/>
            <person name="Submissions S."/>
        </authorList>
    </citation>
    <scope>NUCLEOTIDE SEQUENCE [LARGE SCALE GENOMIC DNA]</scope>
    <source>
        <strain evidence="3">CGMCC 1.10658</strain>
    </source>
</reference>
<name>A0A1G9ELY6_9GAMM</name>
<evidence type="ECO:0000313" key="2">
    <source>
        <dbReference type="EMBL" id="SDK77124.1"/>
    </source>
</evidence>
<dbReference type="Proteomes" id="UP000199305">
    <property type="component" value="Unassembled WGS sequence"/>
</dbReference>
<gene>
    <name evidence="2" type="ORF">SAMN05216212_3189</name>
</gene>
<dbReference type="RefSeq" id="WP_175453151.1">
    <property type="nucleotide sequence ID" value="NZ_FNFH01000008.1"/>
</dbReference>
<keyword evidence="1" id="KW-0472">Membrane</keyword>
<feature type="transmembrane region" description="Helical" evidence="1">
    <location>
        <begin position="29"/>
        <end position="48"/>
    </location>
</feature>
<proteinExistence type="predicted"/>
<organism evidence="2 3">
    <name type="scientific">Microbulbifer yueqingensis</name>
    <dbReference type="NCBI Taxonomy" id="658219"/>
    <lineage>
        <taxon>Bacteria</taxon>
        <taxon>Pseudomonadati</taxon>
        <taxon>Pseudomonadota</taxon>
        <taxon>Gammaproteobacteria</taxon>
        <taxon>Cellvibrionales</taxon>
        <taxon>Microbulbiferaceae</taxon>
        <taxon>Microbulbifer</taxon>
    </lineage>
</organism>
<keyword evidence="3" id="KW-1185">Reference proteome</keyword>
<keyword evidence="1" id="KW-0812">Transmembrane</keyword>
<dbReference type="EMBL" id="FNFH01000008">
    <property type="protein sequence ID" value="SDK77124.1"/>
    <property type="molecule type" value="Genomic_DNA"/>
</dbReference>
<evidence type="ECO:0000313" key="3">
    <source>
        <dbReference type="Proteomes" id="UP000199305"/>
    </source>
</evidence>
<protein>
    <submittedName>
        <fullName evidence="2">Uncharacterized protein</fullName>
    </submittedName>
</protein>
<accession>A0A1G9ELY6</accession>
<evidence type="ECO:0000256" key="1">
    <source>
        <dbReference type="SAM" id="Phobius"/>
    </source>
</evidence>
<dbReference type="PROSITE" id="PS51257">
    <property type="entry name" value="PROKAR_LIPOPROTEIN"/>
    <property type="match status" value="1"/>
</dbReference>
<sequence length="55" mass="6318">MSFIKRWLLTLLFFSAAVACYVFGIPAGGAIFLMLGMVFEGIFWTRLFKRKSHKV</sequence>
<keyword evidence="1" id="KW-1133">Transmembrane helix</keyword>